<sequence>MRYFEKREKFRIRAKHSINPPRRLQARRFCFGGAGLIGTGLSTGARKIEVPRMVAIDQDKAAAPGFVSRERLLCLENILSPARFLAHGLGEPVGGNRMGYYFIILI</sequence>
<dbReference type="AlphaFoldDB" id="A0A550J5I0"/>
<comment type="caution">
    <text evidence="1">The sequence shown here is derived from an EMBL/GenBank/DDBJ whole genome shotgun (WGS) entry which is preliminary data.</text>
</comment>
<protein>
    <submittedName>
        <fullName evidence="1">Uncharacterized protein</fullName>
    </submittedName>
</protein>
<reference evidence="1 2" key="1">
    <citation type="submission" date="2019-07" db="EMBL/GenBank/DDBJ databases">
        <title>Insights of Desulfuromonas acetexigens electromicrobiology.</title>
        <authorList>
            <person name="Katuri K."/>
            <person name="Sapireddy V."/>
            <person name="Shaw D.R."/>
            <person name="Saikaly P."/>
        </authorList>
    </citation>
    <scope>NUCLEOTIDE SEQUENCE [LARGE SCALE GENOMIC DNA]</scope>
    <source>
        <strain evidence="1 2">2873</strain>
    </source>
</reference>
<evidence type="ECO:0000313" key="1">
    <source>
        <dbReference type="EMBL" id="TRO78393.1"/>
    </source>
</evidence>
<gene>
    <name evidence="1" type="ORF">FL622_16255</name>
</gene>
<name>A0A550J5I0_9BACT</name>
<dbReference type="EMBL" id="VJVV01000018">
    <property type="protein sequence ID" value="TRO78393.1"/>
    <property type="molecule type" value="Genomic_DNA"/>
</dbReference>
<dbReference type="Proteomes" id="UP000317155">
    <property type="component" value="Unassembled WGS sequence"/>
</dbReference>
<accession>A0A550J5I0</accession>
<evidence type="ECO:0000313" key="2">
    <source>
        <dbReference type="Proteomes" id="UP000317155"/>
    </source>
</evidence>
<proteinExistence type="predicted"/>
<organism evidence="1 2">
    <name type="scientific">Trichloromonas acetexigens</name>
    <dbReference type="NCBI Taxonomy" id="38815"/>
    <lineage>
        <taxon>Bacteria</taxon>
        <taxon>Pseudomonadati</taxon>
        <taxon>Thermodesulfobacteriota</taxon>
        <taxon>Desulfuromonadia</taxon>
        <taxon>Desulfuromonadales</taxon>
        <taxon>Trichloromonadaceae</taxon>
        <taxon>Trichloromonas</taxon>
    </lineage>
</organism>
<keyword evidence="2" id="KW-1185">Reference proteome</keyword>
<dbReference type="RefSeq" id="WP_140396600.1">
    <property type="nucleotide sequence ID" value="NZ_FOJJ01000010.1"/>
</dbReference>